<evidence type="ECO:0000256" key="1">
    <source>
        <dbReference type="ARBA" id="ARBA00004239"/>
    </source>
</evidence>
<dbReference type="GO" id="GO:0006629">
    <property type="term" value="P:lipid metabolic process"/>
    <property type="evidence" value="ECO:0007669"/>
    <property type="project" value="InterPro"/>
</dbReference>
<dbReference type="FunFam" id="1.10.225.10:FF:000008">
    <property type="entry name" value="Pulmonary surfactant-associated protein B"/>
    <property type="match status" value="1"/>
</dbReference>
<dbReference type="Proteomes" id="UP001293593">
    <property type="component" value="Unassembled WGS sequence"/>
</dbReference>
<feature type="domain" description="Saposin B-type" evidence="14">
    <location>
        <begin position="131"/>
        <end position="211"/>
    </location>
</feature>
<evidence type="ECO:0000256" key="7">
    <source>
        <dbReference type="ARBA" id="ARBA00023145"/>
    </source>
</evidence>
<gene>
    <name evidence="15" type="ORF">QN277_010708</name>
</gene>
<dbReference type="EMBL" id="JAWXYG010000016">
    <property type="protein sequence ID" value="KAK4253390.1"/>
    <property type="molecule type" value="Genomic_DNA"/>
</dbReference>
<feature type="chain" id="PRO_5042291981" description="Pulmonary surfactant-associated protein B" evidence="13">
    <location>
        <begin position="22"/>
        <end position="228"/>
    </location>
</feature>
<keyword evidence="3" id="KW-0645">Protease</keyword>
<dbReference type="PANTHER" id="PTHR11480:SF3">
    <property type="entry name" value="BCDNA.GH08312"/>
    <property type="match status" value="1"/>
</dbReference>
<feature type="signal peptide" evidence="13">
    <location>
        <begin position="1"/>
        <end position="21"/>
    </location>
</feature>
<proteinExistence type="predicted"/>
<evidence type="ECO:0000256" key="3">
    <source>
        <dbReference type="ARBA" id="ARBA00022670"/>
    </source>
</evidence>
<evidence type="ECO:0000256" key="10">
    <source>
        <dbReference type="ARBA" id="ARBA00037221"/>
    </source>
</evidence>
<keyword evidence="9" id="KW-0325">Glycoprotein</keyword>
<dbReference type="InterPro" id="IPR007856">
    <property type="entry name" value="SapB_1"/>
</dbReference>
<evidence type="ECO:0000313" key="15">
    <source>
        <dbReference type="EMBL" id="KAK4253390.1"/>
    </source>
</evidence>
<sequence length="228" mass="26001">MEERTGLLFLVVLISACVCDARELALPDLWRNNTGKSDYSELAKKQDVCALCEEYITDALDFLTKNKTQDEIIDILYHTCHKLQPLEPQCLNLVDHYAPLFFLELASIQPGELCKKAHLCQQFAKISSQVQEDSCGFCRDAVSELLVKLKDPDTELDIIETLLKVCHSMEKYEQKCKKMVFVYGPVMLVRAEKFLERTDICTELHACKASTIDLEAREMKETPLLSDS</sequence>
<dbReference type="InterPro" id="IPR011001">
    <property type="entry name" value="Saposin-like"/>
</dbReference>
<reference evidence="15" key="1">
    <citation type="submission" date="2023-10" db="EMBL/GenBank/DDBJ databases">
        <title>Chromosome-level genome of the transformable northern wattle, Acacia crassicarpa.</title>
        <authorList>
            <person name="Massaro I."/>
            <person name="Sinha N.R."/>
            <person name="Poethig S."/>
            <person name="Leichty A.R."/>
        </authorList>
    </citation>
    <scope>NUCLEOTIDE SEQUENCE</scope>
    <source>
        <strain evidence="15">Acra3RX</strain>
        <tissue evidence="15">Leaf</tissue>
    </source>
</reference>
<dbReference type="GO" id="GO:0004190">
    <property type="term" value="F:aspartic-type endopeptidase activity"/>
    <property type="evidence" value="ECO:0007669"/>
    <property type="project" value="UniProtKB-KW"/>
</dbReference>
<dbReference type="AlphaFoldDB" id="A0AAE1M533"/>
<keyword evidence="2" id="KW-0964">Secreted</keyword>
<dbReference type="GO" id="GO:0005576">
    <property type="term" value="C:extracellular region"/>
    <property type="evidence" value="ECO:0007669"/>
    <property type="project" value="UniProtKB-SubCell"/>
</dbReference>
<keyword evidence="6" id="KW-0378">Hydrolase</keyword>
<evidence type="ECO:0000256" key="9">
    <source>
        <dbReference type="ARBA" id="ARBA00023180"/>
    </source>
</evidence>
<evidence type="ECO:0000256" key="13">
    <source>
        <dbReference type="SAM" id="SignalP"/>
    </source>
</evidence>
<comment type="subcellular location">
    <subcellularLocation>
        <location evidence="1">Secreted</location>
        <location evidence="1">Extracellular space</location>
    </subcellularLocation>
</comment>
<protein>
    <recommendedName>
        <fullName evidence="11">Pulmonary surfactant-associated protein B</fullName>
    </recommendedName>
    <alternativeName>
        <fullName evidence="12">Pulmonary surfactant-associated proteolipid SPL(Phe)</fullName>
    </alternativeName>
</protein>
<organism evidence="15 16">
    <name type="scientific">Acacia crassicarpa</name>
    <name type="common">northern wattle</name>
    <dbReference type="NCBI Taxonomy" id="499986"/>
    <lineage>
        <taxon>Eukaryota</taxon>
        <taxon>Viridiplantae</taxon>
        <taxon>Streptophyta</taxon>
        <taxon>Embryophyta</taxon>
        <taxon>Tracheophyta</taxon>
        <taxon>Spermatophyta</taxon>
        <taxon>Magnoliopsida</taxon>
        <taxon>eudicotyledons</taxon>
        <taxon>Gunneridae</taxon>
        <taxon>Pentapetalae</taxon>
        <taxon>rosids</taxon>
        <taxon>fabids</taxon>
        <taxon>Fabales</taxon>
        <taxon>Fabaceae</taxon>
        <taxon>Caesalpinioideae</taxon>
        <taxon>mimosoid clade</taxon>
        <taxon>Acacieae</taxon>
        <taxon>Acacia</taxon>
    </lineage>
</organism>
<dbReference type="Pfam" id="PF05184">
    <property type="entry name" value="SapB_1"/>
    <property type="match status" value="2"/>
</dbReference>
<evidence type="ECO:0000256" key="8">
    <source>
        <dbReference type="ARBA" id="ARBA00023157"/>
    </source>
</evidence>
<keyword evidence="7" id="KW-0865">Zymogen</keyword>
<dbReference type="PROSITE" id="PS51257">
    <property type="entry name" value="PROKAR_LIPOPROTEIN"/>
    <property type="match status" value="1"/>
</dbReference>
<comment type="function">
    <text evidence="10">Pulmonary surfactant-associated proteins promote alveolar stability by lowering the surface tension at the air-liquid interface in the peripheral air spaces. SP-B increases the collapse pressure of palmitic acid to nearly 70 millinewtons per meter.</text>
</comment>
<evidence type="ECO:0000313" key="16">
    <source>
        <dbReference type="Proteomes" id="UP001293593"/>
    </source>
</evidence>
<feature type="domain" description="Saposin B-type" evidence="14">
    <location>
        <begin position="45"/>
        <end position="124"/>
    </location>
</feature>
<evidence type="ECO:0000256" key="4">
    <source>
        <dbReference type="ARBA" id="ARBA00022729"/>
    </source>
</evidence>
<dbReference type="Gene3D" id="1.10.225.10">
    <property type="entry name" value="Saposin-like"/>
    <property type="match status" value="2"/>
</dbReference>
<dbReference type="InterPro" id="IPR008139">
    <property type="entry name" value="SaposinB_dom"/>
</dbReference>
<evidence type="ECO:0000256" key="12">
    <source>
        <dbReference type="ARBA" id="ARBA00041785"/>
    </source>
</evidence>
<name>A0AAE1M533_9FABA</name>
<keyword evidence="5" id="KW-0677">Repeat</keyword>
<dbReference type="GO" id="GO:0006508">
    <property type="term" value="P:proteolysis"/>
    <property type="evidence" value="ECO:0007669"/>
    <property type="project" value="UniProtKB-KW"/>
</dbReference>
<keyword evidence="4 13" id="KW-0732">Signal</keyword>
<dbReference type="SUPFAM" id="SSF47862">
    <property type="entry name" value="Saposin"/>
    <property type="match status" value="2"/>
</dbReference>
<evidence type="ECO:0000259" key="14">
    <source>
        <dbReference type="PROSITE" id="PS50015"/>
    </source>
</evidence>
<keyword evidence="16" id="KW-1185">Reference proteome</keyword>
<dbReference type="PANTHER" id="PTHR11480">
    <property type="entry name" value="SAPOSIN-RELATED"/>
    <property type="match status" value="1"/>
</dbReference>
<dbReference type="InterPro" id="IPR051428">
    <property type="entry name" value="Sphingo_Act-Surfact_Prot"/>
</dbReference>
<dbReference type="Pfam" id="PF03489">
    <property type="entry name" value="SapB_2"/>
    <property type="match status" value="2"/>
</dbReference>
<comment type="caution">
    <text evidence="15">The sequence shown here is derived from an EMBL/GenBank/DDBJ whole genome shotgun (WGS) entry which is preliminary data.</text>
</comment>
<keyword evidence="8" id="KW-1015">Disulfide bond</keyword>
<accession>A0AAE1M533</accession>
<dbReference type="PROSITE" id="PS50015">
    <property type="entry name" value="SAP_B"/>
    <property type="match status" value="2"/>
</dbReference>
<evidence type="ECO:0000256" key="2">
    <source>
        <dbReference type="ARBA" id="ARBA00022525"/>
    </source>
</evidence>
<evidence type="ECO:0000256" key="5">
    <source>
        <dbReference type="ARBA" id="ARBA00022737"/>
    </source>
</evidence>
<evidence type="ECO:0000256" key="11">
    <source>
        <dbReference type="ARBA" id="ARBA00041094"/>
    </source>
</evidence>
<keyword evidence="6" id="KW-0064">Aspartyl protease</keyword>
<evidence type="ECO:0000256" key="6">
    <source>
        <dbReference type="ARBA" id="ARBA00022750"/>
    </source>
</evidence>
<dbReference type="SMART" id="SM00741">
    <property type="entry name" value="SapB"/>
    <property type="match status" value="2"/>
</dbReference>
<dbReference type="InterPro" id="IPR008138">
    <property type="entry name" value="SapB_2"/>
</dbReference>